<dbReference type="NCBIfam" id="TIGR00756">
    <property type="entry name" value="PPR"/>
    <property type="match status" value="5"/>
</dbReference>
<keyword evidence="2" id="KW-0677">Repeat</keyword>
<sequence>MEANFTTLFAMHSAPKPHRNPSLSATPNPPKPIKIPTFPFPNRKAPSFIVHCTSLKPRPKHVAAETVKPVTAPPPSSSLSAQLERLAFFGKSREALELFEILQCGGGDGESLSSATYDALANACIGLRSPGAARSVFRHMVDTGFQFDQYARNRVLLMYLKCGLVSDARRLFEEMPERNAVSWNTMISGLLGERSFEEAFRLFLLMLEEIPEAVGSRSLVFGVQACTGLGSAFLGSQLHSAGFKLGLCDNIFVSSALIDMYSNCGCIGEARWVFDEMPEKNVVAWNTIVAGYALHGYSEDALGLYYEMQKSGVRTDQFTYSTVIQICARLGSLEHAKQAHAGMVRNGYGADLVANTALIDLYRKWGRMEDARNVFDRMPRRNLRSWNALIGGYGAHGMGEEAVALFDRLTEKKGLVPNQVTFLAVLNACSSSGLSSKGREIFKSMAEDPRTKPRAMHFASMVDLLGREGRLDEALDLIKNAPFPPTENMWAALLTACRVNENLELGKFAAEKLFWMEPEKLSNYIVLLNIYNGSGRVSEAANVLEVMKRRGLRVLPACSWIEVKKQPHEFAFGDTSHPKSSEIYKKLGEVMEEIGILGYAHSGGECFLPDVGVEEQRGSECHSEKLAIAFGLISTSSSSPLQVVQGHRVCDDCHGAIKMVTVVTKRAIVVRDASRFHHFRHGACSCGDYW</sequence>
<reference evidence="6" key="2">
    <citation type="submission" date="2023-04" db="EMBL/GenBank/DDBJ databases">
        <authorList>
            <person name="Bruccoleri R.E."/>
            <person name="Oakeley E.J."/>
            <person name="Faust A.-M."/>
            <person name="Dessus-Babus S."/>
            <person name="Altorfer M."/>
            <person name="Burckhardt D."/>
            <person name="Oertli M."/>
            <person name="Naumann U."/>
            <person name="Petersen F."/>
            <person name="Wong J."/>
        </authorList>
    </citation>
    <scope>NUCLEOTIDE SEQUENCE</scope>
    <source>
        <strain evidence="6">GSM-AAB239-AS_SAM_17_03QT</strain>
        <tissue evidence="6">Leaf</tissue>
    </source>
</reference>
<feature type="repeat" description="PPR" evidence="4">
    <location>
        <begin position="281"/>
        <end position="315"/>
    </location>
</feature>
<dbReference type="InterPro" id="IPR032867">
    <property type="entry name" value="DYW_dom"/>
</dbReference>
<evidence type="ECO:0000313" key="6">
    <source>
        <dbReference type="EMBL" id="KAJ6792756.1"/>
    </source>
</evidence>
<dbReference type="Pfam" id="PF13041">
    <property type="entry name" value="PPR_2"/>
    <property type="match status" value="2"/>
</dbReference>
<dbReference type="InterPro" id="IPR046849">
    <property type="entry name" value="E2_motif"/>
</dbReference>
<dbReference type="Pfam" id="PF20431">
    <property type="entry name" value="E_motif"/>
    <property type="match status" value="1"/>
</dbReference>
<dbReference type="InterPro" id="IPR011990">
    <property type="entry name" value="TPR-like_helical_dom_sf"/>
</dbReference>
<feature type="repeat" description="PPR" evidence="4">
    <location>
        <begin position="520"/>
        <end position="554"/>
    </location>
</feature>
<dbReference type="FunFam" id="1.25.40.10:FF:000488">
    <property type="entry name" value="Pentatricopeptide repeat-containing protein, mitochondrial"/>
    <property type="match status" value="1"/>
</dbReference>
<evidence type="ECO:0000256" key="3">
    <source>
        <dbReference type="ARBA" id="ARBA00022946"/>
    </source>
</evidence>
<dbReference type="FunFam" id="1.25.40.10:FF:000344">
    <property type="entry name" value="Pentatricopeptide repeat-containing protein"/>
    <property type="match status" value="1"/>
</dbReference>
<keyword evidence="3" id="KW-0809">Transit peptide</keyword>
<dbReference type="PANTHER" id="PTHR47926:SF434">
    <property type="entry name" value="PENTATRICOPEPTIDE REPEAT SUPERFAMILY PROTEIN"/>
    <property type="match status" value="1"/>
</dbReference>
<organism evidence="6 7">
    <name type="scientific">Iris pallida</name>
    <name type="common">Sweet iris</name>
    <dbReference type="NCBI Taxonomy" id="29817"/>
    <lineage>
        <taxon>Eukaryota</taxon>
        <taxon>Viridiplantae</taxon>
        <taxon>Streptophyta</taxon>
        <taxon>Embryophyta</taxon>
        <taxon>Tracheophyta</taxon>
        <taxon>Spermatophyta</taxon>
        <taxon>Magnoliopsida</taxon>
        <taxon>Liliopsida</taxon>
        <taxon>Asparagales</taxon>
        <taxon>Iridaceae</taxon>
        <taxon>Iridoideae</taxon>
        <taxon>Irideae</taxon>
        <taxon>Iris</taxon>
    </lineage>
</organism>
<dbReference type="AlphaFoldDB" id="A0AAX6DLX2"/>
<keyword evidence="7" id="KW-1185">Reference proteome</keyword>
<feature type="domain" description="DYW" evidence="5">
    <location>
        <begin position="621"/>
        <end position="690"/>
    </location>
</feature>
<dbReference type="Proteomes" id="UP001140949">
    <property type="component" value="Unassembled WGS sequence"/>
</dbReference>
<feature type="repeat" description="PPR" evidence="4">
    <location>
        <begin position="351"/>
        <end position="381"/>
    </location>
</feature>
<dbReference type="PANTHER" id="PTHR47926">
    <property type="entry name" value="PENTATRICOPEPTIDE REPEAT-CONTAINING PROTEIN"/>
    <property type="match status" value="1"/>
</dbReference>
<evidence type="ECO:0000256" key="4">
    <source>
        <dbReference type="PROSITE-ProRule" id="PRU00708"/>
    </source>
</evidence>
<dbReference type="GO" id="GO:0003723">
    <property type="term" value="F:RNA binding"/>
    <property type="evidence" value="ECO:0007669"/>
    <property type="project" value="InterPro"/>
</dbReference>
<evidence type="ECO:0000256" key="1">
    <source>
        <dbReference type="ARBA" id="ARBA00006643"/>
    </source>
</evidence>
<evidence type="ECO:0000313" key="7">
    <source>
        <dbReference type="Proteomes" id="UP001140949"/>
    </source>
</evidence>
<dbReference type="Pfam" id="PF20430">
    <property type="entry name" value="Eplus_motif"/>
    <property type="match status" value="1"/>
</dbReference>
<comment type="caution">
    <text evidence="6">The sequence shown here is derived from an EMBL/GenBank/DDBJ whole genome shotgun (WGS) entry which is preliminary data.</text>
</comment>
<dbReference type="InterPro" id="IPR046848">
    <property type="entry name" value="E_motif"/>
</dbReference>
<dbReference type="Pfam" id="PF14432">
    <property type="entry name" value="DYW_deaminase"/>
    <property type="match status" value="1"/>
</dbReference>
<dbReference type="InterPro" id="IPR046960">
    <property type="entry name" value="PPR_At4g14850-like_plant"/>
</dbReference>
<dbReference type="PROSITE" id="PS51375">
    <property type="entry name" value="PPR"/>
    <property type="match status" value="6"/>
</dbReference>
<accession>A0AAX6DLX2</accession>
<dbReference type="Gene3D" id="1.25.40.10">
    <property type="entry name" value="Tetratricopeptide repeat domain"/>
    <property type="match status" value="3"/>
</dbReference>
<dbReference type="Pfam" id="PF01535">
    <property type="entry name" value="PPR"/>
    <property type="match status" value="4"/>
</dbReference>
<dbReference type="GO" id="GO:0009451">
    <property type="term" value="P:RNA modification"/>
    <property type="evidence" value="ECO:0007669"/>
    <property type="project" value="InterPro"/>
</dbReference>
<evidence type="ECO:0000256" key="2">
    <source>
        <dbReference type="ARBA" id="ARBA00022737"/>
    </source>
</evidence>
<dbReference type="EMBL" id="JANAVB010043418">
    <property type="protein sequence ID" value="KAJ6792756.1"/>
    <property type="molecule type" value="Genomic_DNA"/>
</dbReference>
<comment type="similarity">
    <text evidence="1">Belongs to the PPR family. PCMP-H subfamily.</text>
</comment>
<feature type="repeat" description="PPR" evidence="4">
    <location>
        <begin position="382"/>
        <end position="417"/>
    </location>
</feature>
<dbReference type="FunFam" id="1.25.40.10:FF:000090">
    <property type="entry name" value="Pentatricopeptide repeat-containing protein, chloroplastic"/>
    <property type="match status" value="1"/>
</dbReference>
<gene>
    <name evidence="6" type="ORF">M6B38_237215</name>
</gene>
<feature type="repeat" description="PPR" evidence="4">
    <location>
        <begin position="179"/>
        <end position="209"/>
    </location>
</feature>
<feature type="repeat" description="PPR" evidence="4">
    <location>
        <begin position="316"/>
        <end position="350"/>
    </location>
</feature>
<proteinExistence type="inferred from homology"/>
<reference evidence="6" key="1">
    <citation type="journal article" date="2023" name="GigaByte">
        <title>Genome assembly of the bearded iris, Iris pallida Lam.</title>
        <authorList>
            <person name="Bruccoleri R.E."/>
            <person name="Oakeley E.J."/>
            <person name="Faust A.M.E."/>
            <person name="Altorfer M."/>
            <person name="Dessus-Babus S."/>
            <person name="Burckhardt D."/>
            <person name="Oertli M."/>
            <person name="Naumann U."/>
            <person name="Petersen F."/>
            <person name="Wong J."/>
        </authorList>
    </citation>
    <scope>NUCLEOTIDE SEQUENCE</scope>
    <source>
        <strain evidence="6">GSM-AAB239-AS_SAM_17_03QT</strain>
    </source>
</reference>
<name>A0AAX6DLX2_IRIPA</name>
<evidence type="ECO:0000259" key="5">
    <source>
        <dbReference type="Pfam" id="PF14432"/>
    </source>
</evidence>
<dbReference type="GO" id="GO:0008270">
    <property type="term" value="F:zinc ion binding"/>
    <property type="evidence" value="ECO:0007669"/>
    <property type="project" value="InterPro"/>
</dbReference>
<dbReference type="InterPro" id="IPR002885">
    <property type="entry name" value="PPR_rpt"/>
</dbReference>
<protein>
    <submittedName>
        <fullName evidence="6">Pentatricopeptide repeat-containing protein, chloroplastic isoform X2</fullName>
    </submittedName>
</protein>